<feature type="transmembrane region" description="Helical" evidence="1">
    <location>
        <begin position="55"/>
        <end position="74"/>
    </location>
</feature>
<dbReference type="RefSeq" id="WP_154476229.1">
    <property type="nucleotide sequence ID" value="NZ_VULY01000018.1"/>
</dbReference>
<dbReference type="EMBL" id="VULY01000018">
    <property type="protein sequence ID" value="MSR93313.1"/>
    <property type="molecule type" value="Genomic_DNA"/>
</dbReference>
<accession>A0A6N7URH2</accession>
<evidence type="ECO:0000256" key="1">
    <source>
        <dbReference type="SAM" id="Phobius"/>
    </source>
</evidence>
<keyword evidence="1" id="KW-0812">Transmembrane</keyword>
<evidence type="ECO:0000313" key="3">
    <source>
        <dbReference type="Proteomes" id="UP000434409"/>
    </source>
</evidence>
<dbReference type="AlphaFoldDB" id="A0A6N7URH2"/>
<sequence>MKRMKRNLQKSWLYKYIRYRLERECFKDAKLQGASREQKDSICLKAVERTRSYSFLFAFLYLPAFSLFFFGWIMNPRNGNNEFVSWYLGVIESVVPLVTGDWGSSWNEKRGTVLLIFFRLIPIFIVSAAPLFLPILITANRVLKKTIQESMLGILH</sequence>
<gene>
    <name evidence="2" type="ORF">FYJ34_03275</name>
</gene>
<reference evidence="2 3" key="1">
    <citation type="submission" date="2019-08" db="EMBL/GenBank/DDBJ databases">
        <title>In-depth cultivation of the pig gut microbiome towards novel bacterial diversity and tailored functional studies.</title>
        <authorList>
            <person name="Wylensek D."/>
            <person name="Hitch T.C.A."/>
            <person name="Clavel T."/>
        </authorList>
    </citation>
    <scope>NUCLEOTIDE SEQUENCE [LARGE SCALE GENOMIC DNA]</scope>
    <source>
        <strain evidence="2 3">68-1-5</strain>
    </source>
</reference>
<feature type="transmembrane region" description="Helical" evidence="1">
    <location>
        <begin position="116"/>
        <end position="137"/>
    </location>
</feature>
<keyword evidence="1" id="KW-0472">Membrane</keyword>
<name>A0A6N7URH2_9FIRM</name>
<protein>
    <submittedName>
        <fullName evidence="2">Uncharacterized protein</fullName>
    </submittedName>
</protein>
<proteinExistence type="predicted"/>
<organism evidence="2 3">
    <name type="scientific">Suipraeoptans intestinalis</name>
    <dbReference type="NCBI Taxonomy" id="2606628"/>
    <lineage>
        <taxon>Bacteria</taxon>
        <taxon>Bacillati</taxon>
        <taxon>Bacillota</taxon>
        <taxon>Clostridia</taxon>
        <taxon>Lachnospirales</taxon>
        <taxon>Lachnospiraceae</taxon>
        <taxon>Suipraeoptans</taxon>
    </lineage>
</organism>
<keyword evidence="3" id="KW-1185">Reference proteome</keyword>
<evidence type="ECO:0000313" key="2">
    <source>
        <dbReference type="EMBL" id="MSR93313.1"/>
    </source>
</evidence>
<comment type="caution">
    <text evidence="2">The sequence shown here is derived from an EMBL/GenBank/DDBJ whole genome shotgun (WGS) entry which is preliminary data.</text>
</comment>
<dbReference type="Proteomes" id="UP000434409">
    <property type="component" value="Unassembled WGS sequence"/>
</dbReference>
<keyword evidence="1" id="KW-1133">Transmembrane helix</keyword>